<dbReference type="AlphaFoldDB" id="A0A8J1UGN8"/>
<evidence type="ECO:0000256" key="2">
    <source>
        <dbReference type="ARBA" id="ARBA00023157"/>
    </source>
</evidence>
<dbReference type="Proteomes" id="UP000749559">
    <property type="component" value="Unassembled WGS sequence"/>
</dbReference>
<dbReference type="Gene3D" id="2.60.120.290">
    <property type="entry name" value="Spermadhesin, CUB domain"/>
    <property type="match status" value="3"/>
</dbReference>
<organism evidence="4 5">
    <name type="scientific">Owenia fusiformis</name>
    <name type="common">Polychaete worm</name>
    <dbReference type="NCBI Taxonomy" id="6347"/>
    <lineage>
        <taxon>Eukaryota</taxon>
        <taxon>Metazoa</taxon>
        <taxon>Spiralia</taxon>
        <taxon>Lophotrochozoa</taxon>
        <taxon>Annelida</taxon>
        <taxon>Polychaeta</taxon>
        <taxon>Sedentaria</taxon>
        <taxon>Canalipalpata</taxon>
        <taxon>Sabellida</taxon>
        <taxon>Oweniida</taxon>
        <taxon>Oweniidae</taxon>
        <taxon>Owenia</taxon>
    </lineage>
</organism>
<evidence type="ECO:0000256" key="1">
    <source>
        <dbReference type="ARBA" id="ARBA00022737"/>
    </source>
</evidence>
<evidence type="ECO:0000313" key="4">
    <source>
        <dbReference type="EMBL" id="CAH1781629.1"/>
    </source>
</evidence>
<reference evidence="4" key="1">
    <citation type="submission" date="2022-03" db="EMBL/GenBank/DDBJ databases">
        <authorList>
            <person name="Martin C."/>
        </authorList>
    </citation>
    <scope>NUCLEOTIDE SEQUENCE</scope>
</reference>
<accession>A0A8J1UGN8</accession>
<dbReference type="PROSITE" id="PS01180">
    <property type="entry name" value="CUB"/>
    <property type="match status" value="3"/>
</dbReference>
<dbReference type="Pfam" id="PF00431">
    <property type="entry name" value="CUB"/>
    <property type="match status" value="3"/>
</dbReference>
<dbReference type="CDD" id="cd00041">
    <property type="entry name" value="CUB"/>
    <property type="match status" value="3"/>
</dbReference>
<dbReference type="SMART" id="SM00042">
    <property type="entry name" value="CUB"/>
    <property type="match status" value="3"/>
</dbReference>
<evidence type="ECO:0000313" key="5">
    <source>
        <dbReference type="Proteomes" id="UP000749559"/>
    </source>
</evidence>
<keyword evidence="5" id="KW-1185">Reference proteome</keyword>
<sequence length="536" mass="61025">GDKTSYMYRSTGSWLRIAFYSDPLGGTRRGFNASYKAVNSSTFSKKNRTTLTESCTRRHMYESEGEIFTPGEKCFRPFMGDMECSWDIYAQEGKIIELFFETYYSDSCIFEFVKIIDETGEMDEQHLCANSPNPIASAGPWLRVEYNIILFKRAAFWATYKAVNKKECRHPFYLNSSHGNFTSPRYLEESCNNVYPNSENCTWEIDVGDGMEIELLFNEFRLEPSDGCENDFVKLNDGHRSIKLCGDKESYMYRSTGSWLRVNFLSDSDVPMRGFHASYRAVPARTVSNTNRTILTDSCTKRYLYESTGEISSPAFKCFRRSTRNMECSWDIHVQKGKVVELIFDDFYISSGGVGCIYDFVNLTDEVGRIEEPHSCENFGAFFPRAVKSAGPWLHVEYSTSSSRRGGFQASYRAVDKRAECNVAPKIITTYEDKTTDQTAGTTLADDETIYKAVPDERTTYTVSSNDKVTHTALYDERATAHTDKSHDKITYTNLPDDKTAKGSGSGRVIYLVETEYVTICIPVIHYLIIQLCIGN</sequence>
<keyword evidence="2 3" id="KW-1015">Disulfide bond</keyword>
<comment type="caution">
    <text evidence="4">The sequence shown here is derived from an EMBL/GenBank/DDBJ whole genome shotgun (WGS) entry which is preliminary data.</text>
</comment>
<evidence type="ECO:0000256" key="3">
    <source>
        <dbReference type="PROSITE-ProRule" id="PRU00059"/>
    </source>
</evidence>
<keyword evidence="1" id="KW-0677">Repeat</keyword>
<dbReference type="InterPro" id="IPR035914">
    <property type="entry name" value="Sperma_CUB_dom_sf"/>
</dbReference>
<dbReference type="OrthoDB" id="6345439at2759"/>
<comment type="caution">
    <text evidence="3">Lacks conserved residue(s) required for the propagation of feature annotation.</text>
</comment>
<dbReference type="FunFam" id="2.60.120.290:FF:000005">
    <property type="entry name" value="Procollagen C-endopeptidase enhancer 1"/>
    <property type="match status" value="1"/>
</dbReference>
<dbReference type="SUPFAM" id="SSF49854">
    <property type="entry name" value="Spermadhesin, CUB domain"/>
    <property type="match status" value="3"/>
</dbReference>
<name>A0A8J1UGN8_OWEFU</name>
<feature type="non-terminal residue" evidence="4">
    <location>
        <position position="536"/>
    </location>
</feature>
<dbReference type="PANTHER" id="PTHR24251">
    <property type="entry name" value="OVOCHYMASE-RELATED"/>
    <property type="match status" value="1"/>
</dbReference>
<dbReference type="EMBL" id="CAIIXF020000004">
    <property type="protein sequence ID" value="CAH1781629.1"/>
    <property type="molecule type" value="Genomic_DNA"/>
</dbReference>
<proteinExistence type="predicted"/>
<protein>
    <submittedName>
        <fullName evidence="4">Uncharacterized protein</fullName>
    </submittedName>
</protein>
<feature type="disulfide bond" evidence="3">
    <location>
        <begin position="228"/>
        <end position="245"/>
    </location>
</feature>
<gene>
    <name evidence="4" type="ORF">OFUS_LOCUS8189</name>
</gene>
<dbReference type="InterPro" id="IPR000859">
    <property type="entry name" value="CUB_dom"/>
</dbReference>